<name>A0ABQ5MWL0_9MICC</name>
<dbReference type="Gene3D" id="3.40.50.720">
    <property type="entry name" value="NAD(P)-binding Rossmann-like Domain"/>
    <property type="match status" value="1"/>
</dbReference>
<feature type="transmembrane region" description="Helical" evidence="8">
    <location>
        <begin position="190"/>
        <end position="209"/>
    </location>
</feature>
<dbReference type="PROSITE" id="PS00216">
    <property type="entry name" value="SUGAR_TRANSPORT_1"/>
    <property type="match status" value="1"/>
</dbReference>
<proteinExistence type="inferred from homology"/>
<dbReference type="PRINTS" id="PR00081">
    <property type="entry name" value="GDHRDH"/>
</dbReference>
<sequence>METMHPSQTAPKKTPGKAALASFLGSTLEYYDFFIYGTAAALVFPHLFFPSDNPAIGLIAAFATFGVAYIARPIGGLVMGHFGDRLGRKKILLVTLSVMGLASLGIGLLPTYEQIGIWAPVLLVAGRLAQGFSAGGESAGASTLTLEHSPEGRRGFFTSFVMTGYAAGMVLSTLVFIPVSALPEDQLMSWGWRVPFWLSVVVLALAYWVRTHLDETPVFEEAHEQREVKKLPLRDVLKYQSADVLRVIGMSIMSVMQTIFTVFGLSYATETAGFDRASILTVNAVAIGLTMFVMPVAAKISDRVGRRPMVLTAAIGCALTIYLYFWTLSTGNIALVFAAAFLNMTLLYSAFNGIWPSAFAEQFAAPVRYSGMALGNQLGLVIAGFGPMIGGLLMTEGTHGWVPVAVFGTVCMLISAVAAYSARETAHTPIDELGEPYLKAVAAEQAARHARTAPVEGLDRKKGRHVEQQTLAGKTAVVTGGGSGIGEAIARTLAEEGAAVVVADVDTAGEVVAKAINDDGGRAAFVAADVISEPSVAGLMDQAVTRFGGLDILVANAGIAEVKAPVHELDLAAWQRVLDVNLTGVAICNKYAAAVMVAAGRGSVINMASILAHVGQANSQAYSAAKAGVVNLTRSAALTYARQGIRFNCVSPGYVDTPLVAGLPDEVRARMVERQPIGRLARPEEIAQVVAFLASDRSSIITGACINADGGYTAI</sequence>
<organism evidence="10 11">
    <name type="scientific">Arthrobacter mangrovi</name>
    <dbReference type="NCBI Taxonomy" id="2966350"/>
    <lineage>
        <taxon>Bacteria</taxon>
        <taxon>Bacillati</taxon>
        <taxon>Actinomycetota</taxon>
        <taxon>Actinomycetes</taxon>
        <taxon>Micrococcales</taxon>
        <taxon>Micrococcaceae</taxon>
        <taxon>Arthrobacter</taxon>
    </lineage>
</organism>
<protein>
    <recommendedName>
        <fullName evidence="9">Major facilitator superfamily (MFS) profile domain-containing protein</fullName>
    </recommendedName>
</protein>
<evidence type="ECO:0000256" key="8">
    <source>
        <dbReference type="SAM" id="Phobius"/>
    </source>
</evidence>
<evidence type="ECO:0000256" key="2">
    <source>
        <dbReference type="ARBA" id="ARBA00006484"/>
    </source>
</evidence>
<comment type="caution">
    <text evidence="10">The sequence shown here is derived from an EMBL/GenBank/DDBJ whole genome shotgun (WGS) entry which is preliminary data.</text>
</comment>
<dbReference type="SUPFAM" id="SSF51735">
    <property type="entry name" value="NAD(P)-binding Rossmann-fold domains"/>
    <property type="match status" value="1"/>
</dbReference>
<feature type="transmembrane region" description="Helical" evidence="8">
    <location>
        <begin position="277"/>
        <end position="297"/>
    </location>
</feature>
<dbReference type="InterPro" id="IPR020846">
    <property type="entry name" value="MFS_dom"/>
</dbReference>
<dbReference type="Pfam" id="PF13561">
    <property type="entry name" value="adh_short_C2"/>
    <property type="match status" value="1"/>
</dbReference>
<evidence type="ECO:0000256" key="3">
    <source>
        <dbReference type="ARBA" id="ARBA00022448"/>
    </source>
</evidence>
<keyword evidence="6 8" id="KW-1133">Transmembrane helix</keyword>
<feature type="transmembrane region" description="Helical" evidence="8">
    <location>
        <begin position="372"/>
        <end position="394"/>
    </location>
</feature>
<evidence type="ECO:0000256" key="6">
    <source>
        <dbReference type="ARBA" id="ARBA00022989"/>
    </source>
</evidence>
<feature type="domain" description="Major facilitator superfamily (MFS) profile" evidence="9">
    <location>
        <begin position="18"/>
        <end position="426"/>
    </location>
</feature>
<dbReference type="PROSITE" id="PS00061">
    <property type="entry name" value="ADH_SHORT"/>
    <property type="match status" value="1"/>
</dbReference>
<evidence type="ECO:0000259" key="9">
    <source>
        <dbReference type="PROSITE" id="PS50850"/>
    </source>
</evidence>
<feature type="transmembrane region" description="Helical" evidence="8">
    <location>
        <begin position="156"/>
        <end position="178"/>
    </location>
</feature>
<dbReference type="PRINTS" id="PR00080">
    <property type="entry name" value="SDRFAMILY"/>
</dbReference>
<feature type="transmembrane region" description="Helical" evidence="8">
    <location>
        <begin position="91"/>
        <end position="109"/>
    </location>
</feature>
<evidence type="ECO:0000256" key="1">
    <source>
        <dbReference type="ARBA" id="ARBA00004651"/>
    </source>
</evidence>
<dbReference type="EMBL" id="BRVS01000015">
    <property type="protein sequence ID" value="GLB68343.1"/>
    <property type="molecule type" value="Genomic_DNA"/>
</dbReference>
<dbReference type="Pfam" id="PF07690">
    <property type="entry name" value="MFS_1"/>
    <property type="match status" value="1"/>
</dbReference>
<dbReference type="NCBIfam" id="NF005559">
    <property type="entry name" value="PRK07231.1"/>
    <property type="match status" value="1"/>
</dbReference>
<keyword evidence="7 8" id="KW-0472">Membrane</keyword>
<evidence type="ECO:0000256" key="4">
    <source>
        <dbReference type="ARBA" id="ARBA00022475"/>
    </source>
</evidence>
<comment type="subcellular location">
    <subcellularLocation>
        <location evidence="1">Cell membrane</location>
        <topology evidence="1">Multi-pass membrane protein</topology>
    </subcellularLocation>
</comment>
<evidence type="ECO:0000256" key="5">
    <source>
        <dbReference type="ARBA" id="ARBA00022692"/>
    </source>
</evidence>
<evidence type="ECO:0000313" key="11">
    <source>
        <dbReference type="Proteomes" id="UP001209654"/>
    </source>
</evidence>
<dbReference type="Proteomes" id="UP001209654">
    <property type="component" value="Unassembled WGS sequence"/>
</dbReference>
<keyword evidence="4" id="KW-1003">Cell membrane</keyword>
<dbReference type="PROSITE" id="PS50850">
    <property type="entry name" value="MFS"/>
    <property type="match status" value="1"/>
</dbReference>
<keyword evidence="5 8" id="KW-0812">Transmembrane</keyword>
<evidence type="ECO:0000256" key="7">
    <source>
        <dbReference type="ARBA" id="ARBA00023136"/>
    </source>
</evidence>
<dbReference type="InterPro" id="IPR036259">
    <property type="entry name" value="MFS_trans_sf"/>
</dbReference>
<feature type="transmembrane region" description="Helical" evidence="8">
    <location>
        <begin position="400"/>
        <end position="420"/>
    </location>
</feature>
<dbReference type="PANTHER" id="PTHR43045:SF1">
    <property type="entry name" value="SHIKIMATE TRANSPORTER"/>
    <property type="match status" value="1"/>
</dbReference>
<dbReference type="PANTHER" id="PTHR43045">
    <property type="entry name" value="SHIKIMATE TRANSPORTER"/>
    <property type="match status" value="1"/>
</dbReference>
<dbReference type="Gene3D" id="1.20.1250.20">
    <property type="entry name" value="MFS general substrate transporter like domains"/>
    <property type="match status" value="2"/>
</dbReference>
<dbReference type="SUPFAM" id="SSF103473">
    <property type="entry name" value="MFS general substrate transporter"/>
    <property type="match status" value="1"/>
</dbReference>
<comment type="similarity">
    <text evidence="2">Belongs to the short-chain dehydrogenases/reductases (SDR) family.</text>
</comment>
<dbReference type="InterPro" id="IPR005829">
    <property type="entry name" value="Sugar_transporter_CS"/>
</dbReference>
<keyword evidence="3" id="KW-0813">Transport</keyword>
<reference evidence="10 11" key="1">
    <citation type="journal article" date="2023" name="Int. J. Syst. Evol. Microbiol.">
        <title>Arthrobacter mangrovi sp. nov., an actinobacterium isolated from the rhizosphere of a mangrove.</title>
        <authorList>
            <person name="Hamada M."/>
            <person name="Saitou S."/>
            <person name="Enomoto N."/>
            <person name="Nanri K."/>
            <person name="Hidaka K."/>
            <person name="Miura T."/>
            <person name="Tamura T."/>
        </authorList>
    </citation>
    <scope>NUCLEOTIDE SEQUENCE [LARGE SCALE GENOMIC DNA]</scope>
    <source>
        <strain evidence="10 11">NBRC 112813</strain>
    </source>
</reference>
<feature type="transmembrane region" description="Helical" evidence="8">
    <location>
        <begin position="244"/>
        <end position="265"/>
    </location>
</feature>
<dbReference type="RefSeq" id="WP_264796441.1">
    <property type="nucleotide sequence ID" value="NZ_BRVS01000015.1"/>
</dbReference>
<dbReference type="InterPro" id="IPR002347">
    <property type="entry name" value="SDR_fam"/>
</dbReference>
<feature type="transmembrane region" description="Helical" evidence="8">
    <location>
        <begin position="30"/>
        <end position="49"/>
    </location>
</feature>
<accession>A0ABQ5MWL0</accession>
<dbReference type="InterPro" id="IPR036291">
    <property type="entry name" value="NAD(P)-bd_dom_sf"/>
</dbReference>
<feature type="transmembrane region" description="Helical" evidence="8">
    <location>
        <begin position="309"/>
        <end position="327"/>
    </location>
</feature>
<evidence type="ECO:0000313" key="10">
    <source>
        <dbReference type="EMBL" id="GLB68343.1"/>
    </source>
</evidence>
<feature type="transmembrane region" description="Helical" evidence="8">
    <location>
        <begin position="55"/>
        <end position="79"/>
    </location>
</feature>
<feature type="transmembrane region" description="Helical" evidence="8">
    <location>
        <begin position="333"/>
        <end position="351"/>
    </location>
</feature>
<dbReference type="InterPro" id="IPR011701">
    <property type="entry name" value="MFS"/>
</dbReference>
<gene>
    <name evidence="10" type="ORF">AHIS1636_27850</name>
</gene>
<dbReference type="CDD" id="cd17369">
    <property type="entry name" value="MFS_ShiA_like"/>
    <property type="match status" value="1"/>
</dbReference>
<dbReference type="InterPro" id="IPR020904">
    <property type="entry name" value="Sc_DH/Rdtase_CS"/>
</dbReference>
<keyword evidence="11" id="KW-1185">Reference proteome</keyword>